<keyword evidence="4 10" id="KW-0812">Transmembrane</keyword>
<evidence type="ECO:0000256" key="9">
    <source>
        <dbReference type="ARBA" id="ARBA00023237"/>
    </source>
</evidence>
<keyword evidence="7 10" id="KW-0472">Membrane</keyword>
<keyword evidence="3 10" id="KW-1134">Transmembrane beta strand</keyword>
<evidence type="ECO:0000256" key="8">
    <source>
        <dbReference type="ARBA" id="ARBA00023170"/>
    </source>
</evidence>
<comment type="similarity">
    <text evidence="10 11">Belongs to the TonB-dependent receptor family.</text>
</comment>
<evidence type="ECO:0000259" key="14">
    <source>
        <dbReference type="Pfam" id="PF07715"/>
    </source>
</evidence>
<evidence type="ECO:0000259" key="13">
    <source>
        <dbReference type="Pfam" id="PF00593"/>
    </source>
</evidence>
<dbReference type="PROSITE" id="PS52016">
    <property type="entry name" value="TONB_DEPENDENT_REC_3"/>
    <property type="match status" value="1"/>
</dbReference>
<dbReference type="InterPro" id="IPR036942">
    <property type="entry name" value="Beta-barrel_TonB_sf"/>
</dbReference>
<dbReference type="GO" id="GO:0015344">
    <property type="term" value="F:siderophore uptake transmembrane transporter activity"/>
    <property type="evidence" value="ECO:0007669"/>
    <property type="project" value="TreeGrafter"/>
</dbReference>
<evidence type="ECO:0000313" key="16">
    <source>
        <dbReference type="Proteomes" id="UP000190888"/>
    </source>
</evidence>
<evidence type="ECO:0000256" key="5">
    <source>
        <dbReference type="ARBA" id="ARBA00022729"/>
    </source>
</evidence>
<keyword evidence="8" id="KW-0675">Receptor</keyword>
<dbReference type="AlphaFoldDB" id="A0A1T4P6E5"/>
<dbReference type="InterPro" id="IPR037066">
    <property type="entry name" value="Plug_dom_sf"/>
</dbReference>
<dbReference type="Pfam" id="PF00593">
    <property type="entry name" value="TonB_dep_Rec_b-barrel"/>
    <property type="match status" value="1"/>
</dbReference>
<keyword evidence="16" id="KW-1185">Reference proteome</keyword>
<evidence type="ECO:0000256" key="12">
    <source>
        <dbReference type="SAM" id="SignalP"/>
    </source>
</evidence>
<evidence type="ECO:0000256" key="7">
    <source>
        <dbReference type="ARBA" id="ARBA00023136"/>
    </source>
</evidence>
<sequence length="990" mass="106479">MNMSKRLTLLCALFCMLASSFAVKAQSVSVNGVVHDKTGNPLSGASVTVKGTAQNAVTGADGKFQLTASANQSLVISFTGYATKTVSLRNATYPLKVVLEEDAAQLDEVVVTGLATTVKRRNSANAVAVVSAKDLTGTAPAQTFDAALNGKIVGANITANSGAPGGGISVKMRGVTTIYGNTQPLYVIDGVYVSNRTVSTGLNAVTRASDNGSITSDQDNGTNRIADINPADIENIEILKGASAAAIYGSQAAAGVVIITTKKGKSGKTRINVSQDLGVLSASHLLGQRQFTAETAANLGGSATSTNPATIAARAAIRQQFLDAQAAGKIYDYEKELYGEKGFIRNSRISLNGGNDKTTFFLSSGTQKEDGIIKGTGYQRSSIRLNVDHRITNTVKVGLTSSYTNSSSDRGVTNNDNASVSFGVALAGTPGFMELHKNPNGSYPRNGFSSSNFLETRDKMKNNETINRFTTGFNFEAGLQQSEKSVTKLVARGGIDFYHLKSFVLFPSSLQFEEGATGGHNIQGNVNELNTNWNAGLVNVFRPNENLSFTTTAALTHEYGSYDNIINNATQLIGSETNINQAGAINVTQRRTSYRNDGQFVHEEVSINDYLNITAGVRFDKSTNNGDHKKYLAYPKGSVALNLSKMPFWKSNLINDLKLRAAYGESGNFPSFSSRFITLGGTNIGGLAGSRVDLGWGDPSIKAERQTELEVGVDMSLFNGRLNLELSYYNKLIKDLLLLSDVQGSTGFASKWVNGGNLRNRGIEVGLRTTPVSNKNLQWNSNVNFWLNRSKMTKLDVPAFDPGSAFGAGFGSLFIEEGKSVSQIQSNRGGVVTQVGDMEPDFQMNFFNEITFKKNLSLRFLLHWKNGGDNVNLTQLLSDLGRTSVDYDEVKGNSTAGATRLSQLGVEAPYVQDASFVRLREIGLYYRLPLTSKVLQNVRVGVSANNFFTWTNYKGYDPEVSNFGAGFGAGVDVAPFPPSKRLQFHLSFDF</sequence>
<dbReference type="NCBIfam" id="TIGR04057">
    <property type="entry name" value="SusC_RagA_signa"/>
    <property type="match status" value="1"/>
</dbReference>
<dbReference type="NCBIfam" id="TIGR04056">
    <property type="entry name" value="OMP_RagA_SusC"/>
    <property type="match status" value="1"/>
</dbReference>
<dbReference type="Pfam" id="PF07715">
    <property type="entry name" value="Plug"/>
    <property type="match status" value="1"/>
</dbReference>
<feature type="domain" description="TonB-dependent receptor-like beta-barrel" evidence="13">
    <location>
        <begin position="403"/>
        <end position="946"/>
    </location>
</feature>
<evidence type="ECO:0000256" key="3">
    <source>
        <dbReference type="ARBA" id="ARBA00022452"/>
    </source>
</evidence>
<dbReference type="Pfam" id="PF13715">
    <property type="entry name" value="CarbopepD_reg_2"/>
    <property type="match status" value="1"/>
</dbReference>
<organism evidence="15 16">
    <name type="scientific">Sediminibacterium ginsengisoli</name>
    <dbReference type="NCBI Taxonomy" id="413434"/>
    <lineage>
        <taxon>Bacteria</taxon>
        <taxon>Pseudomonadati</taxon>
        <taxon>Bacteroidota</taxon>
        <taxon>Chitinophagia</taxon>
        <taxon>Chitinophagales</taxon>
        <taxon>Chitinophagaceae</taxon>
        <taxon>Sediminibacterium</taxon>
    </lineage>
</organism>
<dbReference type="Proteomes" id="UP000190888">
    <property type="component" value="Unassembled WGS sequence"/>
</dbReference>
<accession>A0A1T4P6E5</accession>
<feature type="signal peptide" evidence="12">
    <location>
        <begin position="1"/>
        <end position="25"/>
    </location>
</feature>
<dbReference type="Gene3D" id="2.40.170.20">
    <property type="entry name" value="TonB-dependent receptor, beta-barrel domain"/>
    <property type="match status" value="1"/>
</dbReference>
<evidence type="ECO:0000256" key="11">
    <source>
        <dbReference type="RuleBase" id="RU003357"/>
    </source>
</evidence>
<keyword evidence="5 12" id="KW-0732">Signal</keyword>
<gene>
    <name evidence="15" type="ORF">SAMN04488132_105152</name>
</gene>
<dbReference type="InterPro" id="IPR023997">
    <property type="entry name" value="TonB-dep_OMP_SusC/RagA_CS"/>
</dbReference>
<dbReference type="STRING" id="413434.SAMN04488132_105152"/>
<protein>
    <submittedName>
        <fullName evidence="15">TonB-linked outer membrane protein, SusC/RagA family</fullName>
    </submittedName>
</protein>
<dbReference type="EMBL" id="FUWH01000005">
    <property type="protein sequence ID" value="SJZ86498.1"/>
    <property type="molecule type" value="Genomic_DNA"/>
</dbReference>
<comment type="subcellular location">
    <subcellularLocation>
        <location evidence="1 10">Cell outer membrane</location>
        <topology evidence="1 10">Multi-pass membrane protein</topology>
    </subcellularLocation>
</comment>
<dbReference type="InterPro" id="IPR012910">
    <property type="entry name" value="Plug_dom"/>
</dbReference>
<reference evidence="15 16" key="1">
    <citation type="submission" date="2017-02" db="EMBL/GenBank/DDBJ databases">
        <authorList>
            <person name="Peterson S.W."/>
        </authorList>
    </citation>
    <scope>NUCLEOTIDE SEQUENCE [LARGE SCALE GENOMIC DNA]</scope>
    <source>
        <strain evidence="15 16">DSM 22335</strain>
    </source>
</reference>
<keyword evidence="9 10" id="KW-0998">Cell outer membrane</keyword>
<dbReference type="GO" id="GO:0009279">
    <property type="term" value="C:cell outer membrane"/>
    <property type="evidence" value="ECO:0007669"/>
    <property type="project" value="UniProtKB-SubCell"/>
</dbReference>
<evidence type="ECO:0000256" key="10">
    <source>
        <dbReference type="PROSITE-ProRule" id="PRU01360"/>
    </source>
</evidence>
<dbReference type="GO" id="GO:0044718">
    <property type="term" value="P:siderophore transmembrane transport"/>
    <property type="evidence" value="ECO:0007669"/>
    <property type="project" value="TreeGrafter"/>
</dbReference>
<dbReference type="PANTHER" id="PTHR30069:SF29">
    <property type="entry name" value="HEMOGLOBIN AND HEMOGLOBIN-HAPTOGLOBIN-BINDING PROTEIN 1-RELATED"/>
    <property type="match status" value="1"/>
</dbReference>
<feature type="domain" description="TonB-dependent receptor plug" evidence="14">
    <location>
        <begin position="120"/>
        <end position="256"/>
    </location>
</feature>
<dbReference type="Gene3D" id="2.60.40.1120">
    <property type="entry name" value="Carboxypeptidase-like, regulatory domain"/>
    <property type="match status" value="1"/>
</dbReference>
<dbReference type="SUPFAM" id="SSF56935">
    <property type="entry name" value="Porins"/>
    <property type="match status" value="1"/>
</dbReference>
<dbReference type="InterPro" id="IPR039426">
    <property type="entry name" value="TonB-dep_rcpt-like"/>
</dbReference>
<evidence type="ECO:0000313" key="15">
    <source>
        <dbReference type="EMBL" id="SJZ86498.1"/>
    </source>
</evidence>
<proteinExistence type="inferred from homology"/>
<feature type="chain" id="PRO_5012368769" evidence="12">
    <location>
        <begin position="26"/>
        <end position="990"/>
    </location>
</feature>
<dbReference type="SUPFAM" id="SSF49464">
    <property type="entry name" value="Carboxypeptidase regulatory domain-like"/>
    <property type="match status" value="1"/>
</dbReference>
<evidence type="ECO:0000256" key="2">
    <source>
        <dbReference type="ARBA" id="ARBA00022448"/>
    </source>
</evidence>
<keyword evidence="6 11" id="KW-0798">TonB box</keyword>
<name>A0A1T4P6E5_9BACT</name>
<evidence type="ECO:0000256" key="1">
    <source>
        <dbReference type="ARBA" id="ARBA00004571"/>
    </source>
</evidence>
<dbReference type="PANTHER" id="PTHR30069">
    <property type="entry name" value="TONB-DEPENDENT OUTER MEMBRANE RECEPTOR"/>
    <property type="match status" value="1"/>
</dbReference>
<dbReference type="InterPro" id="IPR008969">
    <property type="entry name" value="CarboxyPept-like_regulatory"/>
</dbReference>
<keyword evidence="2 10" id="KW-0813">Transport</keyword>
<evidence type="ECO:0000256" key="4">
    <source>
        <dbReference type="ARBA" id="ARBA00022692"/>
    </source>
</evidence>
<dbReference type="InterPro" id="IPR023996">
    <property type="entry name" value="TonB-dep_OMP_SusC/RagA"/>
</dbReference>
<dbReference type="Gene3D" id="2.170.130.10">
    <property type="entry name" value="TonB-dependent receptor, plug domain"/>
    <property type="match status" value="1"/>
</dbReference>
<dbReference type="InterPro" id="IPR000531">
    <property type="entry name" value="Beta-barrel_TonB"/>
</dbReference>
<evidence type="ECO:0000256" key="6">
    <source>
        <dbReference type="ARBA" id="ARBA00023077"/>
    </source>
</evidence>